<evidence type="ECO:0000256" key="8">
    <source>
        <dbReference type="SAM" id="Phobius"/>
    </source>
</evidence>
<dbReference type="InterPro" id="IPR013525">
    <property type="entry name" value="ABC2_TM"/>
</dbReference>
<evidence type="ECO:0000256" key="6">
    <source>
        <dbReference type="ARBA" id="ARBA00022989"/>
    </source>
</evidence>
<evidence type="ECO:0000313" key="10">
    <source>
        <dbReference type="EMBL" id="SFV73216.1"/>
    </source>
</evidence>
<name>A0A1K1LEU3_9BACT</name>
<keyword evidence="7 8" id="KW-0472">Membrane</keyword>
<dbReference type="AlphaFoldDB" id="A0A1K1LEU3"/>
<evidence type="ECO:0000256" key="1">
    <source>
        <dbReference type="ARBA" id="ARBA00004651"/>
    </source>
</evidence>
<comment type="subcellular location">
    <subcellularLocation>
        <location evidence="1">Cell membrane</location>
        <topology evidence="1">Multi-pass membrane protein</topology>
    </subcellularLocation>
</comment>
<feature type="domain" description="ABC transmembrane type-2" evidence="9">
    <location>
        <begin position="133"/>
        <end position="378"/>
    </location>
</feature>
<keyword evidence="11" id="KW-1185">Reference proteome</keyword>
<keyword evidence="3" id="KW-0813">Transport</keyword>
<dbReference type="GO" id="GO:0005886">
    <property type="term" value="C:plasma membrane"/>
    <property type="evidence" value="ECO:0007669"/>
    <property type="project" value="UniProtKB-SubCell"/>
</dbReference>
<feature type="transmembrane region" description="Helical" evidence="8">
    <location>
        <begin position="261"/>
        <end position="284"/>
    </location>
</feature>
<organism evidence="10 11">
    <name type="scientific">Desulfovibrio piger</name>
    <dbReference type="NCBI Taxonomy" id="901"/>
    <lineage>
        <taxon>Bacteria</taxon>
        <taxon>Pseudomonadati</taxon>
        <taxon>Thermodesulfobacteriota</taxon>
        <taxon>Desulfovibrionia</taxon>
        <taxon>Desulfovibrionales</taxon>
        <taxon>Desulfovibrionaceae</taxon>
        <taxon>Desulfovibrio</taxon>
    </lineage>
</organism>
<sequence>MPRDVFPLPVRRMLAIVRKELLVLFCNPVSRMLIIVPPLMQIVVFGWAATMEVRHVDVAVLNHDNGPLSREIVRRLEGSPTFRHVFFLRGQQEVRPAIEQEKALFVMVFDAEFSRRAARGEPVTVQLLLDGRRSNAAQIAAYYVQTILAGVAAQTPPGRQAAPAGGGSLDIRQRSWFNPNFEFQWFFLPNLIGMLSFMLGLVVTGLSVAREREAGTFDQLLVSPATPTEIALAKLIPGCVVGLAHGTIFLLVSVFGFGVPFTGSVVLLYVAVFIFSLAAGGIGLMISSLSSTQQQAFLGAFTVGVPCILLSGAVTPVINMPVVLQHGSQLNPIRHFTTLVQGVFLRDITFEAASVSLLKICAITVVCVCVAVWMFRRRV</sequence>
<accession>A0A1K1LEU3</accession>
<dbReference type="InterPro" id="IPR047817">
    <property type="entry name" value="ABC2_TM_bact-type"/>
</dbReference>
<keyword evidence="4" id="KW-1003">Cell membrane</keyword>
<dbReference type="EMBL" id="LT630450">
    <property type="protein sequence ID" value="SFV73216.1"/>
    <property type="molecule type" value="Genomic_DNA"/>
</dbReference>
<protein>
    <submittedName>
        <fullName evidence="10">ABC transport system, permease component YbhR</fullName>
    </submittedName>
</protein>
<evidence type="ECO:0000256" key="7">
    <source>
        <dbReference type="ARBA" id="ARBA00023136"/>
    </source>
</evidence>
<feature type="transmembrane region" description="Helical" evidence="8">
    <location>
        <begin position="230"/>
        <end position="255"/>
    </location>
</feature>
<dbReference type="InterPro" id="IPR051449">
    <property type="entry name" value="ABC-2_transporter_component"/>
</dbReference>
<evidence type="ECO:0000256" key="2">
    <source>
        <dbReference type="ARBA" id="ARBA00007783"/>
    </source>
</evidence>
<evidence type="ECO:0000256" key="3">
    <source>
        <dbReference type="ARBA" id="ARBA00022448"/>
    </source>
</evidence>
<feature type="transmembrane region" description="Helical" evidence="8">
    <location>
        <begin position="352"/>
        <end position="375"/>
    </location>
</feature>
<keyword evidence="6 8" id="KW-1133">Transmembrane helix</keyword>
<dbReference type="RefSeq" id="WP_072334682.1">
    <property type="nucleotide sequence ID" value="NZ_CALJDE010000050.1"/>
</dbReference>
<reference evidence="11" key="1">
    <citation type="submission" date="2016-10" db="EMBL/GenBank/DDBJ databases">
        <authorList>
            <person name="Wegmann U."/>
        </authorList>
    </citation>
    <scope>NUCLEOTIDE SEQUENCE [LARGE SCALE GENOMIC DNA]</scope>
</reference>
<dbReference type="PANTHER" id="PTHR30294">
    <property type="entry name" value="MEMBRANE COMPONENT OF ABC TRANSPORTER YHHJ-RELATED"/>
    <property type="match status" value="1"/>
</dbReference>
<dbReference type="OrthoDB" id="9808686at2"/>
<evidence type="ECO:0000256" key="5">
    <source>
        <dbReference type="ARBA" id="ARBA00022692"/>
    </source>
</evidence>
<dbReference type="Pfam" id="PF12698">
    <property type="entry name" value="ABC2_membrane_3"/>
    <property type="match status" value="1"/>
</dbReference>
<keyword evidence="5 8" id="KW-0812">Transmembrane</keyword>
<dbReference type="Proteomes" id="UP000186323">
    <property type="component" value="Chromosome I"/>
</dbReference>
<dbReference type="PANTHER" id="PTHR30294:SF44">
    <property type="entry name" value="MULTIDRUG ABC TRANSPORTER PERMEASE YBHR-RELATED"/>
    <property type="match status" value="1"/>
</dbReference>
<feature type="transmembrane region" description="Helical" evidence="8">
    <location>
        <begin position="185"/>
        <end position="209"/>
    </location>
</feature>
<proteinExistence type="inferred from homology"/>
<feature type="transmembrane region" description="Helical" evidence="8">
    <location>
        <begin position="21"/>
        <end position="48"/>
    </location>
</feature>
<dbReference type="GO" id="GO:0140359">
    <property type="term" value="F:ABC-type transporter activity"/>
    <property type="evidence" value="ECO:0007669"/>
    <property type="project" value="InterPro"/>
</dbReference>
<dbReference type="PROSITE" id="PS51012">
    <property type="entry name" value="ABC_TM2"/>
    <property type="match status" value="1"/>
</dbReference>
<dbReference type="Gene3D" id="3.40.1710.10">
    <property type="entry name" value="abc type-2 transporter like domain"/>
    <property type="match status" value="1"/>
</dbReference>
<dbReference type="KEGG" id="dpg:DESPIGER_1370"/>
<feature type="transmembrane region" description="Helical" evidence="8">
    <location>
        <begin position="296"/>
        <end position="318"/>
    </location>
</feature>
<evidence type="ECO:0000256" key="4">
    <source>
        <dbReference type="ARBA" id="ARBA00022475"/>
    </source>
</evidence>
<evidence type="ECO:0000259" key="9">
    <source>
        <dbReference type="PROSITE" id="PS51012"/>
    </source>
</evidence>
<gene>
    <name evidence="10" type="ORF">DESPIGER_1370</name>
</gene>
<evidence type="ECO:0000313" key="11">
    <source>
        <dbReference type="Proteomes" id="UP000186323"/>
    </source>
</evidence>
<comment type="similarity">
    <text evidence="2">Belongs to the ABC-2 integral membrane protein family.</text>
</comment>